<evidence type="ECO:0000313" key="2">
    <source>
        <dbReference type="EMBL" id="GAW93918.1"/>
    </source>
</evidence>
<dbReference type="EMBL" id="BDGJ01000187">
    <property type="protein sequence ID" value="GAW93918.1"/>
    <property type="molecule type" value="Genomic_DNA"/>
</dbReference>
<organism evidence="2 3">
    <name type="scientific">Calderihabitans maritimus</name>
    <dbReference type="NCBI Taxonomy" id="1246530"/>
    <lineage>
        <taxon>Bacteria</taxon>
        <taxon>Bacillati</taxon>
        <taxon>Bacillota</taxon>
        <taxon>Clostridia</taxon>
        <taxon>Neomoorellales</taxon>
        <taxon>Calderihabitantaceae</taxon>
        <taxon>Calderihabitans</taxon>
    </lineage>
</organism>
<gene>
    <name evidence="2" type="ORF">KKC1_30400</name>
</gene>
<dbReference type="RefSeq" id="WP_088554970.1">
    <property type="nucleotide sequence ID" value="NZ_BDGJ01000187.1"/>
</dbReference>
<comment type="caution">
    <text evidence="2">The sequence shown here is derived from an EMBL/GenBank/DDBJ whole genome shotgun (WGS) entry which is preliminary data.</text>
</comment>
<evidence type="ECO:0000259" key="1">
    <source>
        <dbReference type="Pfam" id="PF22483"/>
    </source>
</evidence>
<dbReference type="OrthoDB" id="3193769at2"/>
<dbReference type="PANTHER" id="PTHR35004:SF8">
    <property type="entry name" value="TRANSPOSASE RV3428C-RELATED"/>
    <property type="match status" value="1"/>
</dbReference>
<dbReference type="Proteomes" id="UP000197032">
    <property type="component" value="Unassembled WGS sequence"/>
</dbReference>
<dbReference type="AlphaFoldDB" id="A0A1Z5HWX6"/>
<reference evidence="3" key="1">
    <citation type="journal article" date="2017" name="Appl. Environ. Microbiol.">
        <title>Genomic analysis of Calderihabitans maritimus KKC1, a thermophilic hydrogenogenic carboxydotrophic bacterium isolated from marine sediment.</title>
        <authorList>
            <person name="Omae K."/>
            <person name="Yoneda Y."/>
            <person name="Fukuyama Y."/>
            <person name="Yoshida T."/>
            <person name="Sako Y."/>
        </authorList>
    </citation>
    <scope>NUCLEOTIDE SEQUENCE [LARGE SCALE GENOMIC DNA]</scope>
    <source>
        <strain evidence="3">KKC1</strain>
    </source>
</reference>
<feature type="domain" description="Transposase for insertion sequence element IS21-like C-terminal" evidence="1">
    <location>
        <begin position="62"/>
        <end position="130"/>
    </location>
</feature>
<dbReference type="Pfam" id="PF22483">
    <property type="entry name" value="Mu-transpos_C_2"/>
    <property type="match status" value="1"/>
</dbReference>
<keyword evidence="3" id="KW-1185">Reference proteome</keyword>
<accession>A0A1Z5HWX6</accession>
<proteinExistence type="predicted"/>
<dbReference type="PANTHER" id="PTHR35004">
    <property type="entry name" value="TRANSPOSASE RV3428C-RELATED"/>
    <property type="match status" value="1"/>
</dbReference>
<sequence length="269" mass="31617">MENKVGYTRRNWLVPYPQVSSFEQLTQELYKRALEDLNRAHYAKGVTIAELWEEDKKALLPLPRVPFEPVEIKTARVGKYGKVTIQGEVYEVPSARVGEIVLLKLWWDRVEILDRNQQCLGTFPRQYTMKAKPIDWKGYFGIFVKKPRGARHATMYRFLPEPVRNYLEEGSSSLYRERLKFIHALLEEEFSMDLIAMALEKARRHQSVNSALIRHLLYQISNSNKPLEELNETYTPDSVRQYNPRINVYYLLVPRAGREGGEITWPERL</sequence>
<name>A0A1Z5HWX6_9FIRM</name>
<evidence type="ECO:0000313" key="3">
    <source>
        <dbReference type="Proteomes" id="UP000197032"/>
    </source>
</evidence>
<dbReference type="InterPro" id="IPR054353">
    <property type="entry name" value="IstA-like_C"/>
</dbReference>
<protein>
    <submittedName>
        <fullName evidence="2">Integrase catalytic subunit</fullName>
    </submittedName>
</protein>